<accession>A0ABT7WSM5</accession>
<dbReference type="CDD" id="cd06532">
    <property type="entry name" value="Glyco_transf_25"/>
    <property type="match status" value="1"/>
</dbReference>
<sequence>MQNCVISLKTETKRREHIQQEFNKQNIHFDFFDAITPEYNQEIAKKLKIHIENLLLTQGEISCLLSHISLWKKAIDENMDYIAIYEDDIHIGQQVAQFLNQSNWIPKDCDIIKLEAFYQHVFVSRSEQIRLKDDRALYVLKSKHVGAAGYILSQHAAKFLLEDVQNNFSLKPLDHIIFEDYIFNQELKVFQILPAICIQDDRKIDFDKNLYSALEIERRTRFKSQTKKQGFIFKIKKELLRVFLQLLKIKNTILYQRKKIGLR</sequence>
<evidence type="ECO:0000259" key="1">
    <source>
        <dbReference type="Pfam" id="PF01755"/>
    </source>
</evidence>
<reference evidence="2" key="1">
    <citation type="submission" date="2023-06" db="EMBL/GenBank/DDBJ databases">
        <title>Two novel species of Acinetobacter isolated from motorbike repairing workshop in Vietnam.</title>
        <authorList>
            <person name="Le N.T.T."/>
        </authorList>
    </citation>
    <scope>NUCLEOTIDE SEQUENCE</scope>
    <source>
        <strain evidence="2">VNH17</strain>
    </source>
</reference>
<feature type="domain" description="Glycosyl transferase family 25" evidence="1">
    <location>
        <begin position="2"/>
        <end position="175"/>
    </location>
</feature>
<dbReference type="Proteomes" id="UP001168524">
    <property type="component" value="Unassembled WGS sequence"/>
</dbReference>
<dbReference type="Pfam" id="PF01755">
    <property type="entry name" value="Glyco_transf_25"/>
    <property type="match status" value="1"/>
</dbReference>
<name>A0ABT7WSM5_9GAMM</name>
<dbReference type="InterPro" id="IPR002654">
    <property type="entry name" value="Glyco_trans_25"/>
</dbReference>
<organism evidence="2 3">
    <name type="scientific">Acinetobacter thutiue</name>
    <dbReference type="NCBI Taxonomy" id="2998078"/>
    <lineage>
        <taxon>Bacteria</taxon>
        <taxon>Pseudomonadati</taxon>
        <taxon>Pseudomonadota</taxon>
        <taxon>Gammaproteobacteria</taxon>
        <taxon>Moraxellales</taxon>
        <taxon>Moraxellaceae</taxon>
        <taxon>Acinetobacter</taxon>
    </lineage>
</organism>
<gene>
    <name evidence="2" type="ORF">QTA56_15885</name>
</gene>
<dbReference type="RefSeq" id="WP_267981969.1">
    <property type="nucleotide sequence ID" value="NZ_JAPQKF010000010.1"/>
</dbReference>
<evidence type="ECO:0000313" key="2">
    <source>
        <dbReference type="EMBL" id="MDN0015702.1"/>
    </source>
</evidence>
<proteinExistence type="predicted"/>
<keyword evidence="3" id="KW-1185">Reference proteome</keyword>
<protein>
    <submittedName>
        <fullName evidence="2">Glycosyltransferase family 25 protein</fullName>
    </submittedName>
</protein>
<evidence type="ECO:0000313" key="3">
    <source>
        <dbReference type="Proteomes" id="UP001168524"/>
    </source>
</evidence>
<comment type="caution">
    <text evidence="2">The sequence shown here is derived from an EMBL/GenBank/DDBJ whole genome shotgun (WGS) entry which is preliminary data.</text>
</comment>
<dbReference type="EMBL" id="JAUDZE010000010">
    <property type="protein sequence ID" value="MDN0015702.1"/>
    <property type="molecule type" value="Genomic_DNA"/>
</dbReference>